<evidence type="ECO:0000256" key="6">
    <source>
        <dbReference type="ARBA" id="ARBA00022692"/>
    </source>
</evidence>
<comment type="caution">
    <text evidence="19">The sequence shown here is derived from an EMBL/GenBank/DDBJ whole genome shotgun (WGS) entry which is preliminary data.</text>
</comment>
<dbReference type="Pfam" id="PF00970">
    <property type="entry name" value="FAD_binding_6"/>
    <property type="match status" value="1"/>
</dbReference>
<feature type="binding site" evidence="16">
    <location>
        <position position="164"/>
    </location>
    <ligand>
        <name>FAD</name>
        <dbReference type="ChEBI" id="CHEBI:57692"/>
    </ligand>
</feature>
<dbReference type="PRINTS" id="PR00406">
    <property type="entry name" value="CYTB5RDTASE"/>
</dbReference>
<feature type="binding site" evidence="16">
    <location>
        <position position="171"/>
    </location>
    <ligand>
        <name>FAD</name>
        <dbReference type="ChEBI" id="CHEBI:57692"/>
    </ligand>
</feature>
<evidence type="ECO:0000256" key="5">
    <source>
        <dbReference type="ARBA" id="ARBA00022630"/>
    </source>
</evidence>
<dbReference type="InterPro" id="IPR008333">
    <property type="entry name" value="Cbr1-like_FAD-bd_dom"/>
</dbReference>
<evidence type="ECO:0000256" key="9">
    <source>
        <dbReference type="ARBA" id="ARBA00022989"/>
    </source>
</evidence>
<evidence type="ECO:0000256" key="17">
    <source>
        <dbReference type="RuleBase" id="RU361226"/>
    </source>
</evidence>
<keyword evidence="9" id="KW-1133">Transmembrane helix</keyword>
<feature type="binding site" evidence="16">
    <location>
        <position position="162"/>
    </location>
    <ligand>
        <name>FAD</name>
        <dbReference type="ChEBI" id="CHEBI:57692"/>
    </ligand>
</feature>
<feature type="binding site" evidence="16">
    <location>
        <position position="213"/>
    </location>
    <ligand>
        <name>FAD</name>
        <dbReference type="ChEBI" id="CHEBI:57692"/>
    </ligand>
</feature>
<evidence type="ECO:0000313" key="19">
    <source>
        <dbReference type="EMBL" id="KAK1923290.1"/>
    </source>
</evidence>
<keyword evidence="6" id="KW-0812">Transmembrane</keyword>
<evidence type="ECO:0000256" key="10">
    <source>
        <dbReference type="ARBA" id="ARBA00023002"/>
    </source>
</evidence>
<dbReference type="SUPFAM" id="SSF63380">
    <property type="entry name" value="Riboflavin synthase domain-like"/>
    <property type="match status" value="1"/>
</dbReference>
<keyword evidence="11 17" id="KW-0520">NAD</keyword>
<dbReference type="FunFam" id="3.40.50.80:FF:000019">
    <property type="entry name" value="NADH-cytochrome b5 reductase"/>
    <property type="match status" value="1"/>
</dbReference>
<keyword evidence="8 16" id="KW-0274">FAD</keyword>
<dbReference type="EC" id="1.6.2.2" evidence="17"/>
<comment type="similarity">
    <text evidence="4 17">Belongs to the flavoprotein pyridine nucleotide cytochrome reductase family.</text>
</comment>
<protein>
    <recommendedName>
        <fullName evidence="17">NADH-cytochrome b5 reductase</fullName>
        <ecNumber evidence="17">1.6.2.2</ecNumber>
    </recommendedName>
</protein>
<dbReference type="PROSITE" id="PS51384">
    <property type="entry name" value="FAD_FR"/>
    <property type="match status" value="1"/>
</dbReference>
<dbReference type="PANTHER" id="PTHR19370">
    <property type="entry name" value="NADH-CYTOCHROME B5 REDUCTASE"/>
    <property type="match status" value="1"/>
</dbReference>
<keyword evidence="13" id="KW-0472">Membrane</keyword>
<evidence type="ECO:0000256" key="4">
    <source>
        <dbReference type="ARBA" id="ARBA00006105"/>
    </source>
</evidence>
<dbReference type="FunFam" id="2.40.30.10:FF:000032">
    <property type="entry name" value="NADH-cytochrome b5 reductase"/>
    <property type="match status" value="1"/>
</dbReference>
<evidence type="ECO:0000256" key="8">
    <source>
        <dbReference type="ARBA" id="ARBA00022827"/>
    </source>
</evidence>
<keyword evidence="5 16" id="KW-0285">Flavoprotein</keyword>
<dbReference type="InterPro" id="IPR039261">
    <property type="entry name" value="FNR_nucleotide-bd"/>
</dbReference>
<dbReference type="AlphaFoldDB" id="A0AAD9FL34"/>
<keyword evidence="10 17" id="KW-0560">Oxidoreductase</keyword>
<reference evidence="19" key="1">
    <citation type="submission" date="2023-02" db="EMBL/GenBank/DDBJ databases">
        <title>Identification and recombinant expression of a fungal hydrolase from Papiliotrema laurentii that hydrolyzes apple cutin and clears colloidal polyester polyurethane.</title>
        <authorList>
            <consortium name="DOE Joint Genome Institute"/>
            <person name="Roman V.A."/>
            <person name="Bojanowski C."/>
            <person name="Crable B.R."/>
            <person name="Wagner D.N."/>
            <person name="Hung C.S."/>
            <person name="Nadeau L.J."/>
            <person name="Schratz L."/>
            <person name="Haridas S."/>
            <person name="Pangilinan J."/>
            <person name="Lipzen A."/>
            <person name="Na H."/>
            <person name="Yan M."/>
            <person name="Ng V."/>
            <person name="Grigoriev I.V."/>
            <person name="Spatafora J.W."/>
            <person name="Barlow D."/>
            <person name="Biffinger J."/>
            <person name="Kelley-Loughnane N."/>
            <person name="Varaljay V.A."/>
            <person name="Crookes-Goodson W.J."/>
        </authorList>
    </citation>
    <scope>NUCLEOTIDE SEQUENCE</scope>
    <source>
        <strain evidence="19">5307AH</strain>
    </source>
</reference>
<feature type="binding site" evidence="16">
    <location>
        <position position="172"/>
    </location>
    <ligand>
        <name>FAD</name>
        <dbReference type="ChEBI" id="CHEBI:57692"/>
    </ligand>
</feature>
<evidence type="ECO:0000256" key="16">
    <source>
        <dbReference type="PIRSR" id="PIRSR601834-1"/>
    </source>
</evidence>
<comment type="cofactor">
    <cofactor evidence="1 16 17">
        <name>FAD</name>
        <dbReference type="ChEBI" id="CHEBI:57692"/>
    </cofactor>
</comment>
<dbReference type="GO" id="GO:0090524">
    <property type="term" value="F:cytochrome-b5 reductase activity, acting on NADH"/>
    <property type="evidence" value="ECO:0007669"/>
    <property type="project" value="UniProtKB-EC"/>
</dbReference>
<dbReference type="InterPro" id="IPR001433">
    <property type="entry name" value="OxRdtase_FAD/NAD-bd"/>
</dbReference>
<evidence type="ECO:0000313" key="20">
    <source>
        <dbReference type="Proteomes" id="UP001182556"/>
    </source>
</evidence>
<dbReference type="GO" id="GO:0005741">
    <property type="term" value="C:mitochondrial outer membrane"/>
    <property type="evidence" value="ECO:0007669"/>
    <property type="project" value="UniProtKB-SubCell"/>
</dbReference>
<evidence type="ECO:0000256" key="13">
    <source>
        <dbReference type="ARBA" id="ARBA00023136"/>
    </source>
</evidence>
<dbReference type="PANTHER" id="PTHR19370:SF184">
    <property type="entry name" value="NADH-CYTOCHROME B5 REDUCTASE-LIKE"/>
    <property type="match status" value="1"/>
</dbReference>
<accession>A0AAD9FL34</accession>
<name>A0AAD9FL34_PAPLA</name>
<feature type="domain" description="FAD-binding FR-type" evidence="18">
    <location>
        <begin position="93"/>
        <end position="196"/>
    </location>
</feature>
<dbReference type="PRINTS" id="PR00371">
    <property type="entry name" value="FPNCR"/>
</dbReference>
<dbReference type="InterPro" id="IPR001834">
    <property type="entry name" value="CBR-like"/>
</dbReference>
<dbReference type="InterPro" id="IPR001709">
    <property type="entry name" value="Flavoprot_Pyr_Nucl_cyt_Rdtase"/>
</dbReference>
<proteinExistence type="inferred from homology"/>
<evidence type="ECO:0000256" key="15">
    <source>
        <dbReference type="ARBA" id="ARBA00049138"/>
    </source>
</evidence>
<evidence type="ECO:0000256" key="14">
    <source>
        <dbReference type="ARBA" id="ARBA00047682"/>
    </source>
</evidence>
<evidence type="ECO:0000256" key="2">
    <source>
        <dbReference type="ARBA" id="ARBA00004294"/>
    </source>
</evidence>
<organism evidence="19 20">
    <name type="scientific">Papiliotrema laurentii</name>
    <name type="common">Cryptococcus laurentii</name>
    <dbReference type="NCBI Taxonomy" id="5418"/>
    <lineage>
        <taxon>Eukaryota</taxon>
        <taxon>Fungi</taxon>
        <taxon>Dikarya</taxon>
        <taxon>Basidiomycota</taxon>
        <taxon>Agaricomycotina</taxon>
        <taxon>Tremellomycetes</taxon>
        <taxon>Tremellales</taxon>
        <taxon>Rhynchogastremaceae</taxon>
        <taxon>Papiliotrema</taxon>
    </lineage>
</organism>
<evidence type="ECO:0000256" key="3">
    <source>
        <dbReference type="ARBA" id="ARBA00005156"/>
    </source>
</evidence>
<feature type="binding site" evidence="16">
    <location>
        <position position="147"/>
    </location>
    <ligand>
        <name>FAD</name>
        <dbReference type="ChEBI" id="CHEBI:57692"/>
    </ligand>
</feature>
<dbReference type="SUPFAM" id="SSF52343">
    <property type="entry name" value="Ferredoxin reductase-like, C-terminal NADP-linked domain"/>
    <property type="match status" value="1"/>
</dbReference>
<dbReference type="CDD" id="cd06183">
    <property type="entry name" value="cyt_b5_reduct_like"/>
    <property type="match status" value="1"/>
</dbReference>
<evidence type="ECO:0000259" key="18">
    <source>
        <dbReference type="PROSITE" id="PS51384"/>
    </source>
</evidence>
<sequence length="343" mass="37451">MGREESTTGILGGKPSIPLDLIRLSSHLFPSSSLSLHTPTPHSITMANGDIVQQLTKLAETYPKELGGALVLLSALLFFLLNRATPRKVLDPVEWRSFTLTEKIALSHNTALYRFALPHPNDSLGLPVGQHISVMAEINGKEVMRSYTPSTLDDDKGHFDLIVKTYEKGNISRYLSLVTIGQQVKIKGPKGKFVYTRNLAPHLLMIAGGTGITPMYQIIKSSLKDAADQTKISLIYANVEENDILLRKELDDLAAGSNGRFVVYHVLNNPPAGWTQGTGFITKEIIEQHQPDGGVGSPEHGVGPKVLLCGPPPMMSAMKGHLKELGYPAPRSVSKLEDQVFLF</sequence>
<evidence type="ECO:0000256" key="12">
    <source>
        <dbReference type="ARBA" id="ARBA00023128"/>
    </source>
</evidence>
<dbReference type="Pfam" id="PF00175">
    <property type="entry name" value="NAD_binding_1"/>
    <property type="match status" value="1"/>
</dbReference>
<keyword evidence="12" id="KW-0496">Mitochondrion</keyword>
<evidence type="ECO:0000256" key="11">
    <source>
        <dbReference type="ARBA" id="ARBA00023027"/>
    </source>
</evidence>
<dbReference type="Proteomes" id="UP001182556">
    <property type="component" value="Unassembled WGS sequence"/>
</dbReference>
<evidence type="ECO:0000256" key="1">
    <source>
        <dbReference type="ARBA" id="ARBA00001974"/>
    </source>
</evidence>
<comment type="subcellular location">
    <subcellularLocation>
        <location evidence="2">Mitochondrion outer membrane</location>
    </subcellularLocation>
</comment>
<dbReference type="InterPro" id="IPR017938">
    <property type="entry name" value="Riboflavin_synthase-like_b-brl"/>
</dbReference>
<keyword evidence="7" id="KW-1000">Mitochondrion outer membrane</keyword>
<keyword evidence="20" id="KW-1185">Reference proteome</keyword>
<feature type="binding site" evidence="16">
    <location>
        <position position="145"/>
    </location>
    <ligand>
        <name>FAD</name>
        <dbReference type="ChEBI" id="CHEBI:57692"/>
    </ligand>
</feature>
<comment type="pathway">
    <text evidence="3">Protein modification; peptidyl-diphthamide biosynthesis.</text>
</comment>
<evidence type="ECO:0000256" key="7">
    <source>
        <dbReference type="ARBA" id="ARBA00022787"/>
    </source>
</evidence>
<dbReference type="EMBL" id="JAODAN010000007">
    <property type="protein sequence ID" value="KAK1923290.1"/>
    <property type="molecule type" value="Genomic_DNA"/>
</dbReference>
<comment type="catalytic activity">
    <reaction evidence="14 17">
        <text>2 Fe(III)-[cytochrome b5] + NADH = 2 Fe(II)-[cytochrome b5] + NAD(+) + H(+)</text>
        <dbReference type="Rhea" id="RHEA:46680"/>
        <dbReference type="Rhea" id="RHEA-COMP:10438"/>
        <dbReference type="Rhea" id="RHEA-COMP:10439"/>
        <dbReference type="ChEBI" id="CHEBI:15378"/>
        <dbReference type="ChEBI" id="CHEBI:29033"/>
        <dbReference type="ChEBI" id="CHEBI:29034"/>
        <dbReference type="ChEBI" id="CHEBI:57540"/>
        <dbReference type="ChEBI" id="CHEBI:57945"/>
        <dbReference type="EC" id="1.6.2.2"/>
    </reaction>
</comment>
<dbReference type="InterPro" id="IPR017927">
    <property type="entry name" value="FAD-bd_FR_type"/>
</dbReference>
<dbReference type="Gene3D" id="3.40.50.80">
    <property type="entry name" value="Nucleotide-binding domain of ferredoxin-NADP reductase (FNR) module"/>
    <property type="match status" value="1"/>
</dbReference>
<dbReference type="Gene3D" id="2.40.30.10">
    <property type="entry name" value="Translation factors"/>
    <property type="match status" value="1"/>
</dbReference>
<comment type="catalytic activity">
    <reaction evidence="15">
        <text>2 Fe(3+)-[Dph3] + NADH = 2 Fe(2+)-[Dph3] + NAD(+) + H(+)</text>
        <dbReference type="Rhea" id="RHEA:71231"/>
        <dbReference type="Rhea" id="RHEA-COMP:18002"/>
        <dbReference type="Rhea" id="RHEA-COMP:18003"/>
        <dbReference type="ChEBI" id="CHEBI:15378"/>
        <dbReference type="ChEBI" id="CHEBI:29033"/>
        <dbReference type="ChEBI" id="CHEBI:29034"/>
        <dbReference type="ChEBI" id="CHEBI:57540"/>
        <dbReference type="ChEBI" id="CHEBI:57945"/>
        <dbReference type="ChEBI" id="CHEBI:83228"/>
    </reaction>
    <physiologicalReaction direction="left-to-right" evidence="15">
        <dbReference type="Rhea" id="RHEA:71232"/>
    </physiologicalReaction>
</comment>
<gene>
    <name evidence="19" type="ORF">DB88DRAFT_494500</name>
</gene>